<feature type="compositionally biased region" description="Polar residues" evidence="1">
    <location>
        <begin position="334"/>
        <end position="365"/>
    </location>
</feature>
<protein>
    <submittedName>
        <fullName evidence="2">Uncharacterized protein</fullName>
    </submittedName>
</protein>
<gene>
    <name evidence="2" type="ORF">HYPSUDRAFT_204743</name>
</gene>
<keyword evidence="3" id="KW-1185">Reference proteome</keyword>
<dbReference type="EMBL" id="KN817580">
    <property type="protein sequence ID" value="KJA19160.1"/>
    <property type="molecule type" value="Genomic_DNA"/>
</dbReference>
<organism evidence="2 3">
    <name type="scientific">Hypholoma sublateritium (strain FD-334 SS-4)</name>
    <dbReference type="NCBI Taxonomy" id="945553"/>
    <lineage>
        <taxon>Eukaryota</taxon>
        <taxon>Fungi</taxon>
        <taxon>Dikarya</taxon>
        <taxon>Basidiomycota</taxon>
        <taxon>Agaricomycotina</taxon>
        <taxon>Agaricomycetes</taxon>
        <taxon>Agaricomycetidae</taxon>
        <taxon>Agaricales</taxon>
        <taxon>Agaricineae</taxon>
        <taxon>Strophariaceae</taxon>
        <taxon>Hypholoma</taxon>
    </lineage>
</organism>
<accession>A0A0D2PGE5</accession>
<evidence type="ECO:0000313" key="3">
    <source>
        <dbReference type="Proteomes" id="UP000054270"/>
    </source>
</evidence>
<proteinExistence type="predicted"/>
<evidence type="ECO:0000256" key="1">
    <source>
        <dbReference type="SAM" id="MobiDB-lite"/>
    </source>
</evidence>
<feature type="region of interest" description="Disordered" evidence="1">
    <location>
        <begin position="249"/>
        <end position="389"/>
    </location>
</feature>
<dbReference type="Proteomes" id="UP000054270">
    <property type="component" value="Unassembled WGS sequence"/>
</dbReference>
<reference evidence="3" key="1">
    <citation type="submission" date="2014-04" db="EMBL/GenBank/DDBJ databases">
        <title>Evolutionary Origins and Diversification of the Mycorrhizal Mutualists.</title>
        <authorList>
            <consortium name="DOE Joint Genome Institute"/>
            <consortium name="Mycorrhizal Genomics Consortium"/>
            <person name="Kohler A."/>
            <person name="Kuo A."/>
            <person name="Nagy L.G."/>
            <person name="Floudas D."/>
            <person name="Copeland A."/>
            <person name="Barry K.W."/>
            <person name="Cichocki N."/>
            <person name="Veneault-Fourrey C."/>
            <person name="LaButti K."/>
            <person name="Lindquist E.A."/>
            <person name="Lipzen A."/>
            <person name="Lundell T."/>
            <person name="Morin E."/>
            <person name="Murat C."/>
            <person name="Riley R."/>
            <person name="Ohm R."/>
            <person name="Sun H."/>
            <person name="Tunlid A."/>
            <person name="Henrissat B."/>
            <person name="Grigoriev I.V."/>
            <person name="Hibbett D.S."/>
            <person name="Martin F."/>
        </authorList>
    </citation>
    <scope>NUCLEOTIDE SEQUENCE [LARGE SCALE GENOMIC DNA]</scope>
    <source>
        <strain evidence="3">FD-334 SS-4</strain>
    </source>
</reference>
<evidence type="ECO:0000313" key="2">
    <source>
        <dbReference type="EMBL" id="KJA19160.1"/>
    </source>
</evidence>
<dbReference type="AlphaFoldDB" id="A0A0D2PGE5"/>
<feature type="compositionally biased region" description="Polar residues" evidence="1">
    <location>
        <begin position="249"/>
        <end position="264"/>
    </location>
</feature>
<feature type="non-terminal residue" evidence="2">
    <location>
        <position position="1"/>
    </location>
</feature>
<dbReference type="STRING" id="945553.A0A0D2PGE5"/>
<name>A0A0D2PGE5_HYPSF</name>
<sequence>AHLLTDEEAHNISVAMEQRIKQLHTWYRWRVNASAATASGRGKKSSMLIDLVTKKSRTPSTLGMYYELNYTAKIQPHVEKVLAAETFETSGARLAKINEITQQFYDQEDEEVKQEIAQRIQDFKQNEEDDEDLLDRTPELYLRSIEALPRVLSDALEILALKTGWSFTVLMGGPHPGANGEISVASLQMNAMAKVNDLKGDLTDAIAPPTSDFDLCMLPLEEYTEYLEKIYPLPIRALRSIDAHSADNLGSSTSNAVATPQITAPQPGPVASTSSSTSSKVGGPDKSKPRRSRGKKERKEERKAAKAVSKKMKSKGKLPAAAPTVDSELHDAAQNAQPVQPDSHQSQEPTHDNSQPTHDIWNPNTWPVPPGDIPSDPSNGHDHSWNLLSGTTNDGLQLLSNVAMSQNESGPSYELFPARPSQASPLVDNPTSFLDLLNSDNVNDAYWFPPQEQFGLNLPGNNVFTGYSHLPETFNFDAPNNVAARSNEPFIFDFASRGIGTYKLLD</sequence>
<dbReference type="OrthoDB" id="2683861at2759"/>